<keyword evidence="1" id="KW-0812">Transmembrane</keyword>
<gene>
    <name evidence="2" type="ORF">SCD90_09455</name>
</gene>
<protein>
    <submittedName>
        <fullName evidence="2">Uncharacterized protein</fullName>
    </submittedName>
</protein>
<keyword evidence="1" id="KW-0472">Membrane</keyword>
<keyword evidence="3" id="KW-1185">Reference proteome</keyword>
<proteinExistence type="predicted"/>
<feature type="transmembrane region" description="Helical" evidence="1">
    <location>
        <begin position="57"/>
        <end position="75"/>
    </location>
</feature>
<evidence type="ECO:0000313" key="3">
    <source>
        <dbReference type="Proteomes" id="UP001274321"/>
    </source>
</evidence>
<reference evidence="2 3" key="1">
    <citation type="submission" date="2023-11" db="EMBL/GenBank/DDBJ databases">
        <authorList>
            <person name="Bao R."/>
        </authorList>
    </citation>
    <scope>NUCLEOTIDE SEQUENCE [LARGE SCALE GENOMIC DNA]</scope>
    <source>
        <strain evidence="2 3">PJ23</strain>
    </source>
</reference>
<accession>A0ABU4RNW2</accession>
<dbReference type="EMBL" id="JAXAFJ010000005">
    <property type="protein sequence ID" value="MDX6806291.1"/>
    <property type="molecule type" value="Genomic_DNA"/>
</dbReference>
<comment type="caution">
    <text evidence="2">The sequence shown here is derived from an EMBL/GenBank/DDBJ whole genome shotgun (WGS) entry which is preliminary data.</text>
</comment>
<name>A0ABU4RNW2_9HYPH</name>
<organism evidence="2 3">
    <name type="scientific">Terrihabitans rhizophilus</name>
    <dbReference type="NCBI Taxonomy" id="3092662"/>
    <lineage>
        <taxon>Bacteria</taxon>
        <taxon>Pseudomonadati</taxon>
        <taxon>Pseudomonadota</taxon>
        <taxon>Alphaproteobacteria</taxon>
        <taxon>Hyphomicrobiales</taxon>
        <taxon>Terrihabitans</taxon>
    </lineage>
</organism>
<dbReference type="RefSeq" id="WP_319844423.1">
    <property type="nucleotide sequence ID" value="NZ_JAXAFJ010000005.1"/>
</dbReference>
<dbReference type="Proteomes" id="UP001274321">
    <property type="component" value="Unassembled WGS sequence"/>
</dbReference>
<feature type="transmembrane region" description="Helical" evidence="1">
    <location>
        <begin position="87"/>
        <end position="109"/>
    </location>
</feature>
<evidence type="ECO:0000313" key="2">
    <source>
        <dbReference type="EMBL" id="MDX6806291.1"/>
    </source>
</evidence>
<keyword evidence="1" id="KW-1133">Transmembrane helix</keyword>
<sequence>MPMLVIRNIAKHFPARAPEWVTSVGLASWGMSLLGPEPVFSASVYMAGMADIMSEMKWGWLAVAVGFIRLVALFVNGTYDGFRHSPFLRASTGFVACFVWTSVWIGLLASPTGRIAYAMILAIEIINVWRAISDMGEARTQHERA</sequence>
<evidence type="ECO:0000256" key="1">
    <source>
        <dbReference type="SAM" id="Phobius"/>
    </source>
</evidence>